<dbReference type="GO" id="GO:0006364">
    <property type="term" value="P:rRNA processing"/>
    <property type="evidence" value="ECO:0007669"/>
    <property type="project" value="EnsemblPlants"/>
</dbReference>
<dbReference type="InterPro" id="IPR029045">
    <property type="entry name" value="ClpP/crotonase-like_dom_sf"/>
</dbReference>
<dbReference type="EMBL" id="OX451738">
    <property type="protein sequence ID" value="CAI8604830.1"/>
    <property type="molecule type" value="Genomic_DNA"/>
</dbReference>
<dbReference type="PRINTS" id="PR00127">
    <property type="entry name" value="CLPPROTEASEP"/>
</dbReference>
<dbReference type="Pfam" id="PF00574">
    <property type="entry name" value="CLP_protease"/>
    <property type="match status" value="1"/>
</dbReference>
<evidence type="ECO:0000313" key="5">
    <source>
        <dbReference type="Proteomes" id="UP001157006"/>
    </source>
</evidence>
<dbReference type="GO" id="GO:0006515">
    <property type="term" value="P:protein quality control for misfolded or incompletely synthesized proteins"/>
    <property type="evidence" value="ECO:0007669"/>
    <property type="project" value="TreeGrafter"/>
</dbReference>
<gene>
    <name evidence="4" type="ORF">VFH_III152280</name>
</gene>
<dbReference type="GO" id="GO:0051117">
    <property type="term" value="F:ATPase binding"/>
    <property type="evidence" value="ECO:0007669"/>
    <property type="project" value="TreeGrafter"/>
</dbReference>
<proteinExistence type="inferred from homology"/>
<dbReference type="SUPFAM" id="SSF52096">
    <property type="entry name" value="ClpP/crotonase"/>
    <property type="match status" value="1"/>
</dbReference>
<evidence type="ECO:0000256" key="1">
    <source>
        <dbReference type="ARBA" id="ARBA00007039"/>
    </source>
</evidence>
<keyword evidence="5" id="KW-1185">Reference proteome</keyword>
<dbReference type="InterPro" id="IPR001907">
    <property type="entry name" value="ClpP"/>
</dbReference>
<dbReference type="CDD" id="cd07017">
    <property type="entry name" value="S14_ClpP_2"/>
    <property type="match status" value="1"/>
</dbReference>
<dbReference type="GO" id="GO:0003723">
    <property type="term" value="F:RNA binding"/>
    <property type="evidence" value="ECO:0007669"/>
    <property type="project" value="EnsemblPlants"/>
</dbReference>
<dbReference type="GO" id="GO:0004176">
    <property type="term" value="F:ATP-dependent peptidase activity"/>
    <property type="evidence" value="ECO:0007669"/>
    <property type="project" value="InterPro"/>
</dbReference>
<organism evidence="4 5">
    <name type="scientific">Vicia faba</name>
    <name type="common">Broad bean</name>
    <name type="synonym">Faba vulgaris</name>
    <dbReference type="NCBI Taxonomy" id="3906"/>
    <lineage>
        <taxon>Eukaryota</taxon>
        <taxon>Viridiplantae</taxon>
        <taxon>Streptophyta</taxon>
        <taxon>Embryophyta</taxon>
        <taxon>Tracheophyta</taxon>
        <taxon>Spermatophyta</taxon>
        <taxon>Magnoliopsida</taxon>
        <taxon>eudicotyledons</taxon>
        <taxon>Gunneridae</taxon>
        <taxon>Pentapetalae</taxon>
        <taxon>rosids</taxon>
        <taxon>fabids</taxon>
        <taxon>Fabales</taxon>
        <taxon>Fabaceae</taxon>
        <taxon>Papilionoideae</taxon>
        <taxon>50 kb inversion clade</taxon>
        <taxon>NPAAA clade</taxon>
        <taxon>Hologalegina</taxon>
        <taxon>IRL clade</taxon>
        <taxon>Fabeae</taxon>
        <taxon>Vicia</taxon>
    </lineage>
</organism>
<protein>
    <recommendedName>
        <fullName evidence="2">ATP-dependent Clp protease proteolytic subunit</fullName>
    </recommendedName>
</protein>
<dbReference type="Gene3D" id="3.90.226.10">
    <property type="entry name" value="2-enoyl-CoA Hydratase, Chain A, domain 1"/>
    <property type="match status" value="1"/>
</dbReference>
<dbReference type="PANTHER" id="PTHR10381:SF55">
    <property type="entry name" value="ATP-DEPENDENT CLP PROTEASE PROTEOLYTIC SUBUNIT-RELATED PROTEIN 1, CHLOROPLASTIC"/>
    <property type="match status" value="1"/>
</dbReference>
<reference evidence="4 5" key="1">
    <citation type="submission" date="2023-01" db="EMBL/GenBank/DDBJ databases">
        <authorList>
            <person name="Kreplak J."/>
        </authorList>
    </citation>
    <scope>NUCLEOTIDE SEQUENCE [LARGE SCALE GENOMIC DNA]</scope>
</reference>
<dbReference type="GO" id="GO:0004252">
    <property type="term" value="F:serine-type endopeptidase activity"/>
    <property type="evidence" value="ECO:0007669"/>
    <property type="project" value="InterPro"/>
</dbReference>
<dbReference type="GO" id="GO:0009534">
    <property type="term" value="C:chloroplast thylakoid"/>
    <property type="evidence" value="ECO:0007669"/>
    <property type="project" value="EnsemblPlants"/>
</dbReference>
<dbReference type="Proteomes" id="UP001157006">
    <property type="component" value="Chromosome 3"/>
</dbReference>
<accession>A0AAV1A748</accession>
<dbReference type="GO" id="GO:0009658">
    <property type="term" value="P:chloroplast organization"/>
    <property type="evidence" value="ECO:0007669"/>
    <property type="project" value="EnsemblPlants"/>
</dbReference>
<evidence type="ECO:0000256" key="2">
    <source>
        <dbReference type="RuleBase" id="RU003567"/>
    </source>
</evidence>
<dbReference type="GO" id="GO:0009840">
    <property type="term" value="C:chloroplastic endopeptidase Clp complex"/>
    <property type="evidence" value="ECO:0007669"/>
    <property type="project" value="EnsemblPlants"/>
</dbReference>
<feature type="compositionally biased region" description="Polar residues" evidence="3">
    <location>
        <begin position="1"/>
        <end position="18"/>
    </location>
</feature>
<name>A0AAV1A748_VICFA</name>
<feature type="region of interest" description="Disordered" evidence="3">
    <location>
        <begin position="1"/>
        <end position="29"/>
    </location>
</feature>
<evidence type="ECO:0000313" key="4">
    <source>
        <dbReference type="EMBL" id="CAI8604830.1"/>
    </source>
</evidence>
<sequence length="366" mass="40529">MSSSLSTPFLHHSSTLRHGTNPFPHATSTPKPRCFKPFSAKCSLDNIPKQFRQENLKDGLMDNYKNVPQFLYGLTPSQMNMFMAADNPTHKMSQRVTEDSISSAKSYLDHSGMGSVSSMDNNASSRISMSVSMYRGGGRGMGRPRRSPPDLPSFLLDARICYLGMPIVPAVTELILAQLMWLDYDNPEKPVHLYINSSGTQDENNETVGSETDAYSIADMLSFVKCDIYTVNLAMAFGQAAMLMSLGKKGYRAVLPHSSTKLFLPKIHKSSGSVTDMWIKAKELDANCEYYIELLAKGTGKPKEEIVKDIQLTRYFQAQDAIDYGVADKILNSGEASYEKRNYNELRAARALNRGGRNPQAASSGL</sequence>
<dbReference type="InterPro" id="IPR023562">
    <property type="entry name" value="ClpP/TepA"/>
</dbReference>
<dbReference type="PANTHER" id="PTHR10381">
    <property type="entry name" value="ATP-DEPENDENT CLP PROTEASE PROTEOLYTIC SUBUNIT"/>
    <property type="match status" value="1"/>
</dbReference>
<evidence type="ECO:0000256" key="3">
    <source>
        <dbReference type="SAM" id="MobiDB-lite"/>
    </source>
</evidence>
<comment type="similarity">
    <text evidence="1 2">Belongs to the peptidase S14 family.</text>
</comment>
<dbReference type="AlphaFoldDB" id="A0AAV1A748"/>